<reference evidence="1 2" key="1">
    <citation type="submission" date="2019-09" db="EMBL/GenBank/DDBJ databases">
        <authorList>
            <person name="Ou C."/>
        </authorList>
    </citation>
    <scope>NUCLEOTIDE SEQUENCE [LARGE SCALE GENOMIC DNA]</scope>
    <source>
        <strain evidence="1">S2</strain>
        <tissue evidence="1">Leaf</tissue>
    </source>
</reference>
<sequence>MQADCLASTVHLAMRGPKSTNYCCEECQQQNKTVIPLRSSTAFVCAFVLVGFICDLPYYNNEEDYQPGDMIQLNAEYRCRVVRLMDPDDGDDNYDVEYSREFKVQIFSSETGEWRETTVISAFNFSLKKMSPSFVVASKRMLYWMSDDGDILIQLDPSMIDKSASASASLSTTTCYRRRFSHEWDFVPVRCIAAMMGVC</sequence>
<dbReference type="AlphaFoldDB" id="A0A5N5H8L3"/>
<evidence type="ECO:0000313" key="2">
    <source>
        <dbReference type="Proteomes" id="UP000327157"/>
    </source>
</evidence>
<dbReference type="OrthoDB" id="1166584at2759"/>
<name>A0A5N5H8L3_9ROSA</name>
<reference evidence="2" key="2">
    <citation type="submission" date="2019-10" db="EMBL/GenBank/DDBJ databases">
        <title>A de novo genome assembly of a pear dwarfing rootstock.</title>
        <authorList>
            <person name="Wang F."/>
            <person name="Wang J."/>
            <person name="Li S."/>
            <person name="Zhang Y."/>
            <person name="Fang M."/>
            <person name="Ma L."/>
            <person name="Zhao Y."/>
            <person name="Jiang S."/>
        </authorList>
    </citation>
    <scope>NUCLEOTIDE SEQUENCE [LARGE SCALE GENOMIC DNA]</scope>
</reference>
<dbReference type="EMBL" id="SMOL01000231">
    <property type="protein sequence ID" value="KAB2621750.1"/>
    <property type="molecule type" value="Genomic_DNA"/>
</dbReference>
<protein>
    <submittedName>
        <fullName evidence="1">12-oxophytodienoate reductase 11</fullName>
    </submittedName>
</protein>
<organism evidence="1 2">
    <name type="scientific">Pyrus ussuriensis x Pyrus communis</name>
    <dbReference type="NCBI Taxonomy" id="2448454"/>
    <lineage>
        <taxon>Eukaryota</taxon>
        <taxon>Viridiplantae</taxon>
        <taxon>Streptophyta</taxon>
        <taxon>Embryophyta</taxon>
        <taxon>Tracheophyta</taxon>
        <taxon>Spermatophyta</taxon>
        <taxon>Magnoliopsida</taxon>
        <taxon>eudicotyledons</taxon>
        <taxon>Gunneridae</taxon>
        <taxon>Pentapetalae</taxon>
        <taxon>rosids</taxon>
        <taxon>fabids</taxon>
        <taxon>Rosales</taxon>
        <taxon>Rosaceae</taxon>
        <taxon>Amygdaloideae</taxon>
        <taxon>Maleae</taxon>
        <taxon>Pyrus</taxon>
    </lineage>
</organism>
<dbReference type="Proteomes" id="UP000327157">
    <property type="component" value="Chromosome 4"/>
</dbReference>
<keyword evidence="2" id="KW-1185">Reference proteome</keyword>
<accession>A0A5N5H8L3</accession>
<evidence type="ECO:0000313" key="1">
    <source>
        <dbReference type="EMBL" id="KAB2621750.1"/>
    </source>
</evidence>
<comment type="caution">
    <text evidence="1">The sequence shown here is derived from an EMBL/GenBank/DDBJ whole genome shotgun (WGS) entry which is preliminary data.</text>
</comment>
<proteinExistence type="predicted"/>
<reference evidence="1 2" key="3">
    <citation type="submission" date="2019-11" db="EMBL/GenBank/DDBJ databases">
        <title>A de novo genome assembly of a pear dwarfing rootstock.</title>
        <authorList>
            <person name="Wang F."/>
            <person name="Wang J."/>
            <person name="Li S."/>
            <person name="Zhang Y."/>
            <person name="Fang M."/>
            <person name="Ma L."/>
            <person name="Zhao Y."/>
            <person name="Jiang S."/>
        </authorList>
    </citation>
    <scope>NUCLEOTIDE SEQUENCE [LARGE SCALE GENOMIC DNA]</scope>
    <source>
        <strain evidence="1">S2</strain>
        <tissue evidence="1">Leaf</tissue>
    </source>
</reference>
<gene>
    <name evidence="1" type="ORF">D8674_023932</name>
</gene>